<gene>
    <name evidence="2" type="ORF">FYJ33_07470</name>
</gene>
<dbReference type="InterPro" id="IPR027417">
    <property type="entry name" value="P-loop_NTPase"/>
</dbReference>
<dbReference type="Gene3D" id="3.30.980.10">
    <property type="entry name" value="Threonyl-trna Synthetase, Chain A, domain 2"/>
    <property type="match status" value="1"/>
</dbReference>
<organism evidence="2 3">
    <name type="scientific">Inconstantimicrobium porci</name>
    <dbReference type="NCBI Taxonomy" id="2652291"/>
    <lineage>
        <taxon>Bacteria</taxon>
        <taxon>Bacillati</taxon>
        <taxon>Bacillota</taxon>
        <taxon>Clostridia</taxon>
        <taxon>Eubacteriales</taxon>
        <taxon>Clostridiaceae</taxon>
        <taxon>Inconstantimicrobium</taxon>
    </lineage>
</organism>
<dbReference type="InterPro" id="IPR006083">
    <property type="entry name" value="PRK/URK"/>
</dbReference>
<reference evidence="2 3" key="1">
    <citation type="submission" date="2019-08" db="EMBL/GenBank/DDBJ databases">
        <title>In-depth cultivation of the pig gut microbiome towards novel bacterial diversity and tailored functional studies.</title>
        <authorList>
            <person name="Wylensek D."/>
            <person name="Hitch T.C.A."/>
            <person name="Clavel T."/>
        </authorList>
    </citation>
    <scope>NUCLEOTIDE SEQUENCE [LARGE SCALE GENOMIC DNA]</scope>
    <source>
        <strain evidence="2 3">WCA-383-APC-5B</strain>
    </source>
</reference>
<dbReference type="EMBL" id="VULX01000008">
    <property type="protein sequence ID" value="MSR91255.1"/>
    <property type="molecule type" value="Genomic_DNA"/>
</dbReference>
<keyword evidence="2" id="KW-0808">Transferase</keyword>
<dbReference type="InterPro" id="IPR018163">
    <property type="entry name" value="Thr/Ala-tRNA-synth_IIc_edit"/>
</dbReference>
<evidence type="ECO:0000313" key="3">
    <source>
        <dbReference type="Proteomes" id="UP000460287"/>
    </source>
</evidence>
<dbReference type="CDD" id="cd02028">
    <property type="entry name" value="UMPK_like"/>
    <property type="match status" value="1"/>
</dbReference>
<dbReference type="Gene3D" id="3.40.50.300">
    <property type="entry name" value="P-loop containing nucleotide triphosphate hydrolases"/>
    <property type="match status" value="1"/>
</dbReference>
<dbReference type="AlphaFoldDB" id="A0A7X2MY87"/>
<dbReference type="GO" id="GO:0005524">
    <property type="term" value="F:ATP binding"/>
    <property type="evidence" value="ECO:0007669"/>
    <property type="project" value="InterPro"/>
</dbReference>
<feature type="domain" description="Phosphoribulokinase/uridine kinase" evidence="1">
    <location>
        <begin position="278"/>
        <end position="475"/>
    </location>
</feature>
<protein>
    <submittedName>
        <fullName evidence="2">Nucleoside kinase</fullName>
    </submittedName>
</protein>
<accession>A0A7X2MY87</accession>
<keyword evidence="2" id="KW-0418">Kinase</keyword>
<dbReference type="Pfam" id="PF00485">
    <property type="entry name" value="PRK"/>
    <property type="match status" value="1"/>
</dbReference>
<dbReference type="RefSeq" id="WP_154531142.1">
    <property type="nucleotide sequence ID" value="NZ_JAQXTV010000089.1"/>
</dbReference>
<dbReference type="GO" id="GO:0016301">
    <property type="term" value="F:kinase activity"/>
    <property type="evidence" value="ECO:0007669"/>
    <property type="project" value="UniProtKB-KW"/>
</dbReference>
<dbReference type="SUPFAM" id="SSF55186">
    <property type="entry name" value="ThrRS/AlaRS common domain"/>
    <property type="match status" value="1"/>
</dbReference>
<dbReference type="Proteomes" id="UP000460287">
    <property type="component" value="Unassembled WGS sequence"/>
</dbReference>
<keyword evidence="3" id="KW-1185">Reference proteome</keyword>
<comment type="caution">
    <text evidence="2">The sequence shown here is derived from an EMBL/GenBank/DDBJ whole genome shotgun (WGS) entry which is preliminary data.</text>
</comment>
<name>A0A7X2MY87_9CLOT</name>
<dbReference type="SUPFAM" id="SSF52540">
    <property type="entry name" value="P-loop containing nucleoside triphosphate hydrolases"/>
    <property type="match status" value="1"/>
</dbReference>
<dbReference type="PANTHER" id="PTHR10285">
    <property type="entry name" value="URIDINE KINASE"/>
    <property type="match status" value="1"/>
</dbReference>
<evidence type="ECO:0000313" key="2">
    <source>
        <dbReference type="EMBL" id="MSR91255.1"/>
    </source>
</evidence>
<evidence type="ECO:0000259" key="1">
    <source>
        <dbReference type="Pfam" id="PF00485"/>
    </source>
</evidence>
<proteinExistence type="predicted"/>
<sequence length="541" mass="62274">MDKMVNNKNKTFFDLINPEELTGVNPPLLGKCGNKYYELRDEIPEGKPKIVGNEDAYANKAYIRTLQFVLIHAVLNLYKDARISLDHSISKGIFGQIHKEKALDEFDITDIKNKMQEIIDKNIVINEVSMLKSDAVKIFEDYGMIDKVKLINSIDKDKISLYELEGRYDYFYGEMAYSTGVLKSFDLIYYEPGFLLKYPQKGDINIIPKYIEQKKLFSVFYETGKWLNILEVANVGSLNEKVMNNEIGDLIRVSEALHEKKIAYIADMIHEREDVKLILIAGPSSSGKTTFANRLAIQLRVNGLIPVPIGLDDYFVNRENTPIGEDGKPDFECLEALDVKLFNDNLNSLFRGEEVEIPSFNFKTGKREWIGRKLSLPYNGVIVVEGIHGLNEELTAHIDKKYKFKIYISALTQLNIDSHNRISTTDVRKIRRIVRDYLSRGYDAEGTLAMWDSIRRGEEKNIFVHQEQADVMFNSTLVYELCVLKKYALQELSKISEESSSYAEAHRLKSFLKFFKDIDKDMVPENSLLREFIGGSCFYKY</sequence>